<reference evidence="2 3" key="1">
    <citation type="journal article" date="2018" name="Nat. Ecol. Evol.">
        <title>Pezizomycetes genomes reveal the molecular basis of ectomycorrhizal truffle lifestyle.</title>
        <authorList>
            <person name="Murat C."/>
            <person name="Payen T."/>
            <person name="Noel B."/>
            <person name="Kuo A."/>
            <person name="Morin E."/>
            <person name="Chen J."/>
            <person name="Kohler A."/>
            <person name="Krizsan K."/>
            <person name="Balestrini R."/>
            <person name="Da Silva C."/>
            <person name="Montanini B."/>
            <person name="Hainaut M."/>
            <person name="Levati E."/>
            <person name="Barry K.W."/>
            <person name="Belfiori B."/>
            <person name="Cichocki N."/>
            <person name="Clum A."/>
            <person name="Dockter R.B."/>
            <person name="Fauchery L."/>
            <person name="Guy J."/>
            <person name="Iotti M."/>
            <person name="Le Tacon F."/>
            <person name="Lindquist E.A."/>
            <person name="Lipzen A."/>
            <person name="Malagnac F."/>
            <person name="Mello A."/>
            <person name="Molinier V."/>
            <person name="Miyauchi S."/>
            <person name="Poulain J."/>
            <person name="Riccioni C."/>
            <person name="Rubini A."/>
            <person name="Sitrit Y."/>
            <person name="Splivallo R."/>
            <person name="Traeger S."/>
            <person name="Wang M."/>
            <person name="Zifcakova L."/>
            <person name="Wipf D."/>
            <person name="Zambonelli A."/>
            <person name="Paolocci F."/>
            <person name="Nowrousian M."/>
            <person name="Ottonello S."/>
            <person name="Baldrian P."/>
            <person name="Spatafora J.W."/>
            <person name="Henrissat B."/>
            <person name="Nagy L.G."/>
            <person name="Aury J.M."/>
            <person name="Wincker P."/>
            <person name="Grigoriev I.V."/>
            <person name="Bonfante P."/>
            <person name="Martin F.M."/>
        </authorList>
    </citation>
    <scope>NUCLEOTIDE SEQUENCE [LARGE SCALE GENOMIC DNA]</scope>
    <source>
        <strain evidence="2 3">RN42</strain>
    </source>
</reference>
<feature type="compositionally biased region" description="Basic and acidic residues" evidence="1">
    <location>
        <begin position="179"/>
        <end position="221"/>
    </location>
</feature>
<dbReference type="EMBL" id="ML119693">
    <property type="protein sequence ID" value="RPA79909.1"/>
    <property type="molecule type" value="Genomic_DNA"/>
</dbReference>
<feature type="region of interest" description="Disordered" evidence="1">
    <location>
        <begin position="1"/>
        <end position="82"/>
    </location>
</feature>
<gene>
    <name evidence="2" type="ORF">BJ508DRAFT_307823</name>
</gene>
<protein>
    <submittedName>
        <fullName evidence="2">Uncharacterized protein</fullName>
    </submittedName>
</protein>
<evidence type="ECO:0000256" key="1">
    <source>
        <dbReference type="SAM" id="MobiDB-lite"/>
    </source>
</evidence>
<dbReference type="Proteomes" id="UP000275078">
    <property type="component" value="Unassembled WGS sequence"/>
</dbReference>
<feature type="compositionally biased region" description="Basic and acidic residues" evidence="1">
    <location>
        <begin position="127"/>
        <end position="170"/>
    </location>
</feature>
<dbReference type="AlphaFoldDB" id="A0A3N4I1Q5"/>
<proteinExistence type="predicted"/>
<accession>A0A3N4I1Q5</accession>
<organism evidence="2 3">
    <name type="scientific">Ascobolus immersus RN42</name>
    <dbReference type="NCBI Taxonomy" id="1160509"/>
    <lineage>
        <taxon>Eukaryota</taxon>
        <taxon>Fungi</taxon>
        <taxon>Dikarya</taxon>
        <taxon>Ascomycota</taxon>
        <taxon>Pezizomycotina</taxon>
        <taxon>Pezizomycetes</taxon>
        <taxon>Pezizales</taxon>
        <taxon>Ascobolaceae</taxon>
        <taxon>Ascobolus</taxon>
    </lineage>
</organism>
<sequence>MAIDRTSEKSDLRSHWSKGEAGEAESEKVIEKRIKMTNEKPKSVKQSVEKPESRGGQNRKAGSDEEARIERPCGGTKIERASEKLELVGIERAESQDREGRKCESRWRARRWNLSIETVSQEVRIETTKREARGKPESRRWGEREGGVEGMSKKLESRRVGRNREGDSRIEGVSQLRSRIREGRGIERGPELDEKPESRGKARNREAEERNWDGKREGGSDRIEEAIELRKRVRGRNRRGYRIERASKKPKLRGPWVRGGFKRCGC</sequence>
<keyword evidence="3" id="KW-1185">Reference proteome</keyword>
<feature type="compositionally biased region" description="Basic and acidic residues" evidence="1">
    <location>
        <begin position="61"/>
        <end position="82"/>
    </location>
</feature>
<evidence type="ECO:0000313" key="2">
    <source>
        <dbReference type="EMBL" id="RPA79909.1"/>
    </source>
</evidence>
<feature type="region of interest" description="Disordered" evidence="1">
    <location>
        <begin position="127"/>
        <end position="221"/>
    </location>
</feature>
<evidence type="ECO:0000313" key="3">
    <source>
        <dbReference type="Proteomes" id="UP000275078"/>
    </source>
</evidence>
<feature type="compositionally biased region" description="Basic and acidic residues" evidence="1">
    <location>
        <begin position="1"/>
        <end position="53"/>
    </location>
</feature>
<name>A0A3N4I1Q5_ASCIM</name>